<gene>
    <name evidence="2" type="ORF">EHSB41UT_01705</name>
</gene>
<evidence type="ECO:0000313" key="3">
    <source>
        <dbReference type="Proteomes" id="UP000196573"/>
    </source>
</evidence>
<accession>A0A1X7AI08</accession>
<dbReference type="RefSeq" id="WP_133060451.1">
    <property type="nucleotide sequence ID" value="NZ_CBCSCN010000008.1"/>
</dbReference>
<sequence length="113" mass="12370">MKQYLISSLTTLTLAFSTSLWATDPCPANKDAAANLLGELTETQASNWLDEAGGNIYNLNPLSAIYAGNHPIDNQDYHYICVRDDGPHHYTLSCRAEIGPSDATVYDCTSKDQ</sequence>
<keyword evidence="1" id="KW-0732">Signal</keyword>
<feature type="chain" id="PRO_5012597920" evidence="1">
    <location>
        <begin position="23"/>
        <end position="113"/>
    </location>
</feature>
<reference evidence="2 3" key="1">
    <citation type="submission" date="2017-03" db="EMBL/GenBank/DDBJ databases">
        <authorList>
            <person name="Afonso C.L."/>
            <person name="Miller P.J."/>
            <person name="Scott M.A."/>
            <person name="Spackman E."/>
            <person name="Goraichik I."/>
            <person name="Dimitrov K.M."/>
            <person name="Suarez D.L."/>
            <person name="Swayne D.E."/>
        </authorList>
    </citation>
    <scope>NUCLEOTIDE SEQUENCE [LARGE SCALE GENOMIC DNA]</scope>
    <source>
        <strain evidence="2">SB41UT1</strain>
    </source>
</reference>
<evidence type="ECO:0000256" key="1">
    <source>
        <dbReference type="SAM" id="SignalP"/>
    </source>
</evidence>
<name>A0A1X7AI08_9GAMM</name>
<keyword evidence="3" id="KW-1185">Reference proteome</keyword>
<feature type="signal peptide" evidence="1">
    <location>
        <begin position="1"/>
        <end position="22"/>
    </location>
</feature>
<protein>
    <submittedName>
        <fullName evidence="2">Uncharacterized protein</fullName>
    </submittedName>
</protein>
<organism evidence="2 3">
    <name type="scientific">Parendozoicomonas haliclonae</name>
    <dbReference type="NCBI Taxonomy" id="1960125"/>
    <lineage>
        <taxon>Bacteria</taxon>
        <taxon>Pseudomonadati</taxon>
        <taxon>Pseudomonadota</taxon>
        <taxon>Gammaproteobacteria</taxon>
        <taxon>Oceanospirillales</taxon>
        <taxon>Endozoicomonadaceae</taxon>
        <taxon>Parendozoicomonas</taxon>
    </lineage>
</organism>
<dbReference type="AlphaFoldDB" id="A0A1X7AI08"/>
<proteinExistence type="predicted"/>
<dbReference type="EMBL" id="FWPT01000003">
    <property type="protein sequence ID" value="SMA43982.1"/>
    <property type="molecule type" value="Genomic_DNA"/>
</dbReference>
<evidence type="ECO:0000313" key="2">
    <source>
        <dbReference type="EMBL" id="SMA43982.1"/>
    </source>
</evidence>
<dbReference type="Proteomes" id="UP000196573">
    <property type="component" value="Unassembled WGS sequence"/>
</dbReference>